<dbReference type="PANTHER" id="PTHR34069">
    <property type="entry name" value="3-OXOACYL-[ACYL-CARRIER-PROTEIN] SYNTHASE 3"/>
    <property type="match status" value="1"/>
</dbReference>
<keyword evidence="2" id="KW-0012">Acyltransferase</keyword>
<reference evidence="5 6" key="1">
    <citation type="journal article" date="2019" name="Int. J. Syst. Evol. Microbiol.">
        <title>The Global Catalogue of Microorganisms (GCM) 10K type strain sequencing project: providing services to taxonomists for standard genome sequencing and annotation.</title>
        <authorList>
            <consortium name="The Broad Institute Genomics Platform"/>
            <consortium name="The Broad Institute Genome Sequencing Center for Infectious Disease"/>
            <person name="Wu L."/>
            <person name="Ma J."/>
        </authorList>
    </citation>
    <scope>NUCLEOTIDE SEQUENCE [LARGE SCALE GENOMIC DNA]</scope>
    <source>
        <strain evidence="5 6">JCM 16083</strain>
    </source>
</reference>
<comment type="caution">
    <text evidence="5">The sequence shown here is derived from an EMBL/GenBank/DDBJ whole genome shotgun (WGS) entry which is preliminary data.</text>
</comment>
<dbReference type="SUPFAM" id="SSF53901">
    <property type="entry name" value="Thiolase-like"/>
    <property type="match status" value="1"/>
</dbReference>
<evidence type="ECO:0000259" key="4">
    <source>
        <dbReference type="Pfam" id="PF08545"/>
    </source>
</evidence>
<accession>A0ABN1MLT0</accession>
<name>A0ABN1MLT0_9FLAO</name>
<dbReference type="Gene3D" id="3.40.47.10">
    <property type="match status" value="1"/>
</dbReference>
<dbReference type="Proteomes" id="UP001501126">
    <property type="component" value="Unassembled WGS sequence"/>
</dbReference>
<organism evidence="5 6">
    <name type="scientific">Wandonia haliotis</name>
    <dbReference type="NCBI Taxonomy" id="574963"/>
    <lineage>
        <taxon>Bacteria</taxon>
        <taxon>Pseudomonadati</taxon>
        <taxon>Bacteroidota</taxon>
        <taxon>Flavobacteriia</taxon>
        <taxon>Flavobacteriales</taxon>
        <taxon>Crocinitomicaceae</taxon>
        <taxon>Wandonia</taxon>
    </lineage>
</organism>
<dbReference type="PANTHER" id="PTHR34069:SF2">
    <property type="entry name" value="BETA-KETOACYL-[ACYL-CARRIER-PROTEIN] SYNTHASE III"/>
    <property type="match status" value="1"/>
</dbReference>
<evidence type="ECO:0000313" key="5">
    <source>
        <dbReference type="EMBL" id="GAA0874237.1"/>
    </source>
</evidence>
<dbReference type="CDD" id="cd00830">
    <property type="entry name" value="KAS_III"/>
    <property type="match status" value="1"/>
</dbReference>
<sequence length="334" mass="37147">MNSGFLLTYYLPDNVVTNEELADQFPDVTPEQIFKQSGVRKRYLTNPDEIGSDLACKAAKKLFSENESLVVEEIDLLVMCTLSPDFKAPSTSVFVHEQLGLREDCLSIDVPMGCSGYIYGLSLIKAMITAGLVKNALFLLAETSSHATHSEDLYLRMIFSDGASATYISKEGVDKIGDFVFGTDGKGAKSLFVDRSATRNPVDQKWITQYKDEPGNMLNGRMYMNGAEIVTFAIRRVPKLLAETLEKNNLNFEDIDLFIFHQASGFILHVLRRKCKIPEDKFFVYLEEVGNTVSSSIPIALKEAIVQGKAKRGMKIMLLGYGIGYTWGGTVIKL</sequence>
<keyword evidence="6" id="KW-1185">Reference proteome</keyword>
<proteinExistence type="predicted"/>
<dbReference type="InterPro" id="IPR013747">
    <property type="entry name" value="ACP_syn_III_C"/>
</dbReference>
<evidence type="ECO:0000256" key="2">
    <source>
        <dbReference type="ARBA" id="ARBA00023315"/>
    </source>
</evidence>
<evidence type="ECO:0000259" key="3">
    <source>
        <dbReference type="Pfam" id="PF08541"/>
    </source>
</evidence>
<dbReference type="Pfam" id="PF08541">
    <property type="entry name" value="ACP_syn_III_C"/>
    <property type="match status" value="1"/>
</dbReference>
<dbReference type="InterPro" id="IPR016039">
    <property type="entry name" value="Thiolase-like"/>
</dbReference>
<keyword evidence="1" id="KW-0808">Transferase</keyword>
<dbReference type="EMBL" id="BAAAFH010000003">
    <property type="protein sequence ID" value="GAA0874237.1"/>
    <property type="molecule type" value="Genomic_DNA"/>
</dbReference>
<feature type="domain" description="Beta-ketoacyl-[acyl-carrier-protein] synthase III C-terminal" evidence="3">
    <location>
        <begin position="245"/>
        <end position="333"/>
    </location>
</feature>
<dbReference type="InterPro" id="IPR013751">
    <property type="entry name" value="ACP_syn_III_N"/>
</dbReference>
<protein>
    <submittedName>
        <fullName evidence="5">Ketoacyl-ACP synthase III</fullName>
    </submittedName>
</protein>
<dbReference type="Pfam" id="PF08545">
    <property type="entry name" value="ACP_syn_III"/>
    <property type="match status" value="1"/>
</dbReference>
<feature type="domain" description="Beta-ketoacyl-[acyl-carrier-protein] synthase III N-terminal" evidence="4">
    <location>
        <begin position="109"/>
        <end position="185"/>
    </location>
</feature>
<gene>
    <name evidence="5" type="ORF">GCM10009118_06450</name>
</gene>
<dbReference type="RefSeq" id="WP_343785087.1">
    <property type="nucleotide sequence ID" value="NZ_BAAAFH010000003.1"/>
</dbReference>
<evidence type="ECO:0000256" key="1">
    <source>
        <dbReference type="ARBA" id="ARBA00022679"/>
    </source>
</evidence>
<evidence type="ECO:0000313" key="6">
    <source>
        <dbReference type="Proteomes" id="UP001501126"/>
    </source>
</evidence>